<dbReference type="RefSeq" id="WP_213543447.1">
    <property type="nucleotide sequence ID" value="NZ_AP023420.1"/>
</dbReference>
<dbReference type="AlphaFoldDB" id="A0A810QAI2"/>
<dbReference type="EMBL" id="AP023420">
    <property type="protein sequence ID" value="BCK85259.1"/>
    <property type="molecule type" value="Genomic_DNA"/>
</dbReference>
<sequence>MSVINDSKDYFYLGLQNKKEQIDLLWPGVENLESTQFYELCQKYSDIALNAIKQRIPGTCDVQGCFQFADIEIAKRATKDYVVDREIEDVDTLLSLIHEFHSHAVAWDDKRTTSGRVLPENYNYQSIYGGQYFNFKELPEDIWGDIATEVKEYICG</sequence>
<reference evidence="1" key="1">
    <citation type="submission" date="2020-09" db="EMBL/GenBank/DDBJ databases">
        <title>New species isolated from human feces.</title>
        <authorList>
            <person name="Kitahara M."/>
            <person name="Shigeno Y."/>
            <person name="Shime M."/>
            <person name="Matsumoto Y."/>
            <person name="Nakamura S."/>
            <person name="Motooka D."/>
            <person name="Fukuoka S."/>
            <person name="Nishikawa H."/>
            <person name="Benno Y."/>
        </authorList>
    </citation>
    <scope>NUCLEOTIDE SEQUENCE</scope>
    <source>
        <strain evidence="1">MM59</strain>
    </source>
</reference>
<organism evidence="1 2">
    <name type="scientific">Pusillibacter faecalis</name>
    <dbReference type="NCBI Taxonomy" id="2714358"/>
    <lineage>
        <taxon>Bacteria</taxon>
        <taxon>Bacillati</taxon>
        <taxon>Bacillota</taxon>
        <taxon>Clostridia</taxon>
        <taxon>Eubacteriales</taxon>
        <taxon>Oscillospiraceae</taxon>
        <taxon>Pusillibacter</taxon>
    </lineage>
</organism>
<protein>
    <submittedName>
        <fullName evidence="1">Uncharacterized protein</fullName>
    </submittedName>
</protein>
<proteinExistence type="predicted"/>
<name>A0A810QAI2_9FIRM</name>
<keyword evidence="2" id="KW-1185">Reference proteome</keyword>
<gene>
    <name evidence="1" type="ORF">MM59RIKEN_25780</name>
</gene>
<dbReference type="Proteomes" id="UP000679848">
    <property type="component" value="Chromosome"/>
</dbReference>
<evidence type="ECO:0000313" key="1">
    <source>
        <dbReference type="EMBL" id="BCK85259.1"/>
    </source>
</evidence>
<evidence type="ECO:0000313" key="2">
    <source>
        <dbReference type="Proteomes" id="UP000679848"/>
    </source>
</evidence>
<dbReference type="KEGG" id="pfaa:MM59RIKEN_25780"/>
<accession>A0A810QAI2</accession>